<name>A0A0L6VEJ8_9BASI</name>
<sequence length="64" mass="7144">MKAFMAITAHGISPKWNILDLLVAVPAVKGTTHWQQLWRPPCGYPGQTSAFRKAHQHYGGKCIK</sequence>
<proteinExistence type="predicted"/>
<dbReference type="VEuPathDB" id="FungiDB:VP01_1914g4"/>
<evidence type="ECO:0000313" key="2">
    <source>
        <dbReference type="Proteomes" id="UP000037035"/>
    </source>
</evidence>
<evidence type="ECO:0000313" key="1">
    <source>
        <dbReference type="EMBL" id="KNZ58525.1"/>
    </source>
</evidence>
<gene>
    <name evidence="1" type="ORF">VP01_1914g4</name>
</gene>
<accession>A0A0L6VEJ8</accession>
<organism evidence="1 2">
    <name type="scientific">Puccinia sorghi</name>
    <dbReference type="NCBI Taxonomy" id="27349"/>
    <lineage>
        <taxon>Eukaryota</taxon>
        <taxon>Fungi</taxon>
        <taxon>Dikarya</taxon>
        <taxon>Basidiomycota</taxon>
        <taxon>Pucciniomycotina</taxon>
        <taxon>Pucciniomycetes</taxon>
        <taxon>Pucciniales</taxon>
        <taxon>Pucciniaceae</taxon>
        <taxon>Puccinia</taxon>
    </lineage>
</organism>
<keyword evidence="2" id="KW-1185">Reference proteome</keyword>
<dbReference type="Proteomes" id="UP000037035">
    <property type="component" value="Unassembled WGS sequence"/>
</dbReference>
<dbReference type="AlphaFoldDB" id="A0A0L6VEJ8"/>
<dbReference type="EMBL" id="LAVV01006742">
    <property type="protein sequence ID" value="KNZ58525.1"/>
    <property type="molecule type" value="Genomic_DNA"/>
</dbReference>
<comment type="caution">
    <text evidence="1">The sequence shown here is derived from an EMBL/GenBank/DDBJ whole genome shotgun (WGS) entry which is preliminary data.</text>
</comment>
<reference evidence="1 2" key="1">
    <citation type="submission" date="2015-08" db="EMBL/GenBank/DDBJ databases">
        <title>Next Generation Sequencing and Analysis of the Genome of Puccinia sorghi L Schw, the Causal Agent of Maize Common Rust.</title>
        <authorList>
            <person name="Rochi L."/>
            <person name="Burguener G."/>
            <person name="Darino M."/>
            <person name="Turjanski A."/>
            <person name="Kreff E."/>
            <person name="Dieguez M.J."/>
            <person name="Sacco F."/>
        </authorList>
    </citation>
    <scope>NUCLEOTIDE SEQUENCE [LARGE SCALE GENOMIC DNA]</scope>
    <source>
        <strain evidence="1 2">RO10H11247</strain>
    </source>
</reference>
<protein>
    <submittedName>
        <fullName evidence="1">Putative signal peptide protein</fullName>
    </submittedName>
</protein>